<accession>A0A0A9EWN3</accession>
<organism evidence="1">
    <name type="scientific">Arundo donax</name>
    <name type="common">Giant reed</name>
    <name type="synonym">Donax arundinaceus</name>
    <dbReference type="NCBI Taxonomy" id="35708"/>
    <lineage>
        <taxon>Eukaryota</taxon>
        <taxon>Viridiplantae</taxon>
        <taxon>Streptophyta</taxon>
        <taxon>Embryophyta</taxon>
        <taxon>Tracheophyta</taxon>
        <taxon>Spermatophyta</taxon>
        <taxon>Magnoliopsida</taxon>
        <taxon>Liliopsida</taxon>
        <taxon>Poales</taxon>
        <taxon>Poaceae</taxon>
        <taxon>PACMAD clade</taxon>
        <taxon>Arundinoideae</taxon>
        <taxon>Arundineae</taxon>
        <taxon>Arundo</taxon>
    </lineage>
</organism>
<evidence type="ECO:0000313" key="1">
    <source>
        <dbReference type="EMBL" id="JAE02291.1"/>
    </source>
</evidence>
<proteinExistence type="predicted"/>
<name>A0A0A9EWN3_ARUDO</name>
<reference evidence="1" key="2">
    <citation type="journal article" date="2015" name="Data Brief">
        <title>Shoot transcriptome of the giant reed, Arundo donax.</title>
        <authorList>
            <person name="Barrero R.A."/>
            <person name="Guerrero F.D."/>
            <person name="Moolhuijzen P."/>
            <person name="Goolsby J.A."/>
            <person name="Tidwell J."/>
            <person name="Bellgard S.E."/>
            <person name="Bellgard M.I."/>
        </authorList>
    </citation>
    <scope>NUCLEOTIDE SEQUENCE</scope>
    <source>
        <tissue evidence="1">Shoot tissue taken approximately 20 cm above the soil surface</tissue>
    </source>
</reference>
<dbReference type="EMBL" id="GBRH01195605">
    <property type="protein sequence ID" value="JAE02291.1"/>
    <property type="molecule type" value="Transcribed_RNA"/>
</dbReference>
<sequence length="42" mass="5043">MEFKTYVSICGMDAHIAFEEKSITEFLWHPSCFHYKLTHVQH</sequence>
<dbReference type="AlphaFoldDB" id="A0A0A9EWN3"/>
<protein>
    <submittedName>
        <fullName evidence="1">Uncharacterized protein</fullName>
    </submittedName>
</protein>
<reference evidence="1" key="1">
    <citation type="submission" date="2014-09" db="EMBL/GenBank/DDBJ databases">
        <authorList>
            <person name="Magalhaes I.L.F."/>
            <person name="Oliveira U."/>
            <person name="Santos F.R."/>
            <person name="Vidigal T.H.D.A."/>
            <person name="Brescovit A.D."/>
            <person name="Santos A.J."/>
        </authorList>
    </citation>
    <scope>NUCLEOTIDE SEQUENCE</scope>
    <source>
        <tissue evidence="1">Shoot tissue taken approximately 20 cm above the soil surface</tissue>
    </source>
</reference>